<dbReference type="EMBL" id="PDXA01000034">
    <property type="protein sequence ID" value="RYN45431.1"/>
    <property type="molecule type" value="Genomic_DNA"/>
</dbReference>
<dbReference type="InterPro" id="IPR029058">
    <property type="entry name" value="AB_hydrolase_fold"/>
</dbReference>
<proteinExistence type="predicted"/>
<evidence type="ECO:0000313" key="5">
    <source>
        <dbReference type="Proteomes" id="UP000292402"/>
    </source>
</evidence>
<dbReference type="SUPFAM" id="SSF49785">
    <property type="entry name" value="Galactose-binding domain-like"/>
    <property type="match status" value="1"/>
</dbReference>
<dbReference type="Pfam" id="PF08530">
    <property type="entry name" value="PepX_C"/>
    <property type="match status" value="1"/>
</dbReference>
<keyword evidence="2" id="KW-0378">Hydrolase</keyword>
<dbReference type="SUPFAM" id="SSF53474">
    <property type="entry name" value="alpha/beta-Hydrolases"/>
    <property type="match status" value="1"/>
</dbReference>
<comment type="caution">
    <text evidence="4">The sequence shown here is derived from an EMBL/GenBank/DDBJ whole genome shotgun (WGS) entry which is preliminary data.</text>
</comment>
<sequence>MLDYVSIVSLFQTRPRQPDWTDGAVRMLCCTHRQSDENPRKRSTEAHSFTRFLFRHSTLLWRKKRGLVATLLDRLIARQLGLPRETCSYTTTPTRIPISTSTETFELAADIYQPLLAQDQKAAGTILIRCPYGRSLLFALLGARPYAARGYNCLFVSCRGTFGSGGKFVPWQNEEEDGKAVVEWMRQQSWYTGSFATLGGSYLGYVQWALLMDPPSGMVAAVIHCAPHNFGQQLWGTGSLSLEWVAWADNVLHQEETGIGNMRRRWSTMKRIQPMMRGPDLAKSIKHHFDGQAPWMEYVADQPDIDTRDPFYEKMNFEQALKRASIPILLVGGWYDVFAPQTLRQYTRLSERGTNVALVMGPWNHTQVGMQAEVHKQSYNWIEQHLAKRNVQAQKSPVQYFVTGAKEWRHEAAWPPPTVVLEWYLGSDQRLMTQKATEEGLSSFVFDPKDPTPTVGGNLLLLGGGSADDTALAARSDVLAFTTEPLENDVEVAGKIIVQLNHASDNLDVDLLVRVSEVDAKGRSHNITEIYRRLSAMSEAQILVLHLNDCAHRFTKGCKIRLLIAGASFPQYAVHAARGVGETSVQCKNVTHTVRYGGEIASKILLPVVSQALV</sequence>
<dbReference type="GO" id="GO:0008239">
    <property type="term" value="F:dipeptidyl-peptidase activity"/>
    <property type="evidence" value="ECO:0007669"/>
    <property type="project" value="InterPro"/>
</dbReference>
<dbReference type="Pfam" id="PF02129">
    <property type="entry name" value="Peptidase_S15"/>
    <property type="match status" value="1"/>
</dbReference>
<dbReference type="InterPro" id="IPR008979">
    <property type="entry name" value="Galactose-bd-like_sf"/>
</dbReference>
<dbReference type="AlphaFoldDB" id="A0A4V1WM08"/>
<dbReference type="InterPro" id="IPR013736">
    <property type="entry name" value="Xaa-Pro_dipept_C"/>
</dbReference>
<evidence type="ECO:0000256" key="2">
    <source>
        <dbReference type="ARBA" id="ARBA00022801"/>
    </source>
</evidence>
<dbReference type="SMART" id="SM00939">
    <property type="entry name" value="PepX_C"/>
    <property type="match status" value="1"/>
</dbReference>
<dbReference type="Gene3D" id="3.40.50.1820">
    <property type="entry name" value="alpha/beta hydrolase"/>
    <property type="match status" value="1"/>
</dbReference>
<accession>A0A4V1WM08</accession>
<protein>
    <recommendedName>
        <fullName evidence="3">Xaa-Pro dipeptidyl-peptidase C-terminal domain-containing protein</fullName>
    </recommendedName>
</protein>
<name>A0A4V1WM08_9PLEO</name>
<reference evidence="5" key="1">
    <citation type="journal article" date="2019" name="bioRxiv">
        <title>Genomics, evolutionary history and diagnostics of the Alternaria alternata species group including apple and Asian pear pathotypes.</title>
        <authorList>
            <person name="Armitage A.D."/>
            <person name="Cockerton H.M."/>
            <person name="Sreenivasaprasad S."/>
            <person name="Woodhall J.W."/>
            <person name="Lane C.R."/>
            <person name="Harrison R.J."/>
            <person name="Clarkson J.P."/>
        </authorList>
    </citation>
    <scope>NUCLEOTIDE SEQUENCE [LARGE SCALE GENOMIC DNA]</scope>
    <source>
        <strain evidence="5">FERA 1082</strain>
    </source>
</reference>
<organism evidence="4 5">
    <name type="scientific">Alternaria tenuissima</name>
    <dbReference type="NCBI Taxonomy" id="119927"/>
    <lineage>
        <taxon>Eukaryota</taxon>
        <taxon>Fungi</taxon>
        <taxon>Dikarya</taxon>
        <taxon>Ascomycota</taxon>
        <taxon>Pezizomycotina</taxon>
        <taxon>Dothideomycetes</taxon>
        <taxon>Pleosporomycetidae</taxon>
        <taxon>Pleosporales</taxon>
        <taxon>Pleosporineae</taxon>
        <taxon>Pleosporaceae</taxon>
        <taxon>Alternaria</taxon>
        <taxon>Alternaria sect. Alternaria</taxon>
        <taxon>Alternaria alternata complex</taxon>
    </lineage>
</organism>
<gene>
    <name evidence="4" type="ORF">AA0114_g9083</name>
</gene>
<feature type="domain" description="Xaa-Pro dipeptidyl-peptidase C-terminal" evidence="3">
    <location>
        <begin position="379"/>
        <end position="605"/>
    </location>
</feature>
<dbReference type="NCBIfam" id="TIGR00976">
    <property type="entry name" value="CocE_NonD"/>
    <property type="match status" value="1"/>
</dbReference>
<evidence type="ECO:0000313" key="4">
    <source>
        <dbReference type="EMBL" id="RYN45431.1"/>
    </source>
</evidence>
<evidence type="ECO:0000256" key="1">
    <source>
        <dbReference type="ARBA" id="ARBA00004685"/>
    </source>
</evidence>
<dbReference type="InterPro" id="IPR000383">
    <property type="entry name" value="Xaa-Pro-like_dom"/>
</dbReference>
<dbReference type="Gene3D" id="1.10.3020.10">
    <property type="entry name" value="alpha-amino acid ester hydrolase ( Helical cap domain)"/>
    <property type="match status" value="1"/>
</dbReference>
<evidence type="ECO:0000259" key="3">
    <source>
        <dbReference type="SMART" id="SM00939"/>
    </source>
</evidence>
<dbReference type="Gene3D" id="2.60.120.260">
    <property type="entry name" value="Galactose-binding domain-like"/>
    <property type="match status" value="1"/>
</dbReference>
<dbReference type="InterPro" id="IPR005674">
    <property type="entry name" value="CocE/Ser_esterase"/>
</dbReference>
<comment type="pathway">
    <text evidence="1">Mycotoxin biosynthesis.</text>
</comment>
<dbReference type="Proteomes" id="UP000292402">
    <property type="component" value="Unassembled WGS sequence"/>
</dbReference>